<dbReference type="PROSITE" id="PS51257">
    <property type="entry name" value="PROKAR_LIPOPROTEIN"/>
    <property type="match status" value="1"/>
</dbReference>
<dbReference type="Gene3D" id="2.60.120.200">
    <property type="match status" value="2"/>
</dbReference>
<name>A0ABY7ARE9_9ALTE</name>
<evidence type="ECO:0000259" key="4">
    <source>
        <dbReference type="PROSITE" id="PS51762"/>
    </source>
</evidence>
<dbReference type="Proteomes" id="UP001163726">
    <property type="component" value="Plasmid pCadTS8_2"/>
</dbReference>
<feature type="domain" description="GH16" evidence="4">
    <location>
        <begin position="40"/>
        <end position="270"/>
    </location>
</feature>
<dbReference type="RefSeq" id="WP_268076843.1">
    <property type="nucleotide sequence ID" value="NZ_CP109967.1"/>
</dbReference>
<organism evidence="5 6">
    <name type="scientific">Catenovulum adriaticum</name>
    <dbReference type="NCBI Taxonomy" id="2984846"/>
    <lineage>
        <taxon>Bacteria</taxon>
        <taxon>Pseudomonadati</taxon>
        <taxon>Pseudomonadota</taxon>
        <taxon>Gammaproteobacteria</taxon>
        <taxon>Alteromonadales</taxon>
        <taxon>Alteromonadaceae</taxon>
        <taxon>Catenovulum</taxon>
    </lineage>
</organism>
<feature type="chain" id="PRO_5046722570" evidence="3">
    <location>
        <begin position="18"/>
        <end position="414"/>
    </location>
</feature>
<feature type="compositionally biased region" description="Basic and acidic residues" evidence="2">
    <location>
        <begin position="174"/>
        <end position="187"/>
    </location>
</feature>
<gene>
    <name evidence="5" type="ORF">OLW01_17760</name>
</gene>
<geneLocation type="plasmid" evidence="5 6">
    <name>pCadTS8_2</name>
</geneLocation>
<keyword evidence="3" id="KW-0732">Signal</keyword>
<dbReference type="EMBL" id="CP109967">
    <property type="protein sequence ID" value="WAJ72127.1"/>
    <property type="molecule type" value="Genomic_DNA"/>
</dbReference>
<dbReference type="InterPro" id="IPR008979">
    <property type="entry name" value="Galactose-bd-like_sf"/>
</dbReference>
<dbReference type="SUPFAM" id="SSF49899">
    <property type="entry name" value="Concanavalin A-like lectins/glucanases"/>
    <property type="match status" value="1"/>
</dbReference>
<dbReference type="SUPFAM" id="SSF49785">
    <property type="entry name" value="Galactose-binding domain-like"/>
    <property type="match status" value="1"/>
</dbReference>
<dbReference type="Pfam" id="PF00722">
    <property type="entry name" value="Glyco_hydro_16"/>
    <property type="match status" value="2"/>
</dbReference>
<proteinExistence type="inferred from homology"/>
<evidence type="ECO:0000313" key="5">
    <source>
        <dbReference type="EMBL" id="WAJ72127.1"/>
    </source>
</evidence>
<dbReference type="InterPro" id="IPR000757">
    <property type="entry name" value="Beta-glucanase-like"/>
</dbReference>
<dbReference type="PANTHER" id="PTHR10963">
    <property type="entry name" value="GLYCOSYL HYDROLASE-RELATED"/>
    <property type="match status" value="1"/>
</dbReference>
<reference evidence="5" key="1">
    <citation type="submission" date="2022-10" db="EMBL/GenBank/DDBJ databases">
        <title>Catenovulum adriacola sp. nov. isolated in the Harbour of Susak.</title>
        <authorList>
            <person name="Schoch T."/>
            <person name="Reich S.J."/>
            <person name="Stoeferle S."/>
            <person name="Flaiz M."/>
            <person name="Kazda M."/>
            <person name="Riedel C.U."/>
            <person name="Duerre P."/>
        </authorList>
    </citation>
    <scope>NUCLEOTIDE SEQUENCE</scope>
    <source>
        <strain evidence="5">TS8</strain>
        <plasmid evidence="5">pCadTS8_2</plasmid>
    </source>
</reference>
<dbReference type="InterPro" id="IPR050546">
    <property type="entry name" value="Glycosyl_Hydrlase_16"/>
</dbReference>
<evidence type="ECO:0000256" key="3">
    <source>
        <dbReference type="SAM" id="SignalP"/>
    </source>
</evidence>
<dbReference type="PANTHER" id="PTHR10963:SF55">
    <property type="entry name" value="GLYCOSIDE HYDROLASE FAMILY 16 PROTEIN"/>
    <property type="match status" value="1"/>
</dbReference>
<dbReference type="CDD" id="cd00413">
    <property type="entry name" value="Glyco_hydrolase_16"/>
    <property type="match status" value="1"/>
</dbReference>
<keyword evidence="6" id="KW-1185">Reference proteome</keyword>
<feature type="signal peptide" evidence="3">
    <location>
        <begin position="1"/>
        <end position="17"/>
    </location>
</feature>
<dbReference type="InterPro" id="IPR013320">
    <property type="entry name" value="ConA-like_dom_sf"/>
</dbReference>
<comment type="similarity">
    <text evidence="1">Belongs to the glycosyl hydrolase 16 family.</text>
</comment>
<keyword evidence="5" id="KW-0614">Plasmid</keyword>
<feature type="region of interest" description="Disordered" evidence="2">
    <location>
        <begin position="171"/>
        <end position="191"/>
    </location>
</feature>
<accession>A0ABY7ARE9</accession>
<sequence length="414" mass="48286">MFKKILLLTLTCSALMACQSKQIAQLSSEKPQVEEKSFNPEQWQLTWQDEFNGPDSELEKRWDVQNSPSGHILSSRWRENVKIEDGVLYLMNRKEKRGGQDWTSGSIRTKEQFGYGYYEARYKYAASNGTNNSFWLMTYPLNQTIKKGKKFEIDINEGHYPNEVNTNIHNWSDITKKPDGRNTHPSDSRTMSFGAKAEYNFPLEIPVTTKKIRFISKDLNYIHLRTFNAYGAGGAASGTNYSLDPNVKIDISGKRNQKVNPKNVLDNNPNSSWTSQLEGDKWLTLAWPTEKTIAEIEFANGWRYKERSWAGLTQNFKVQYFKNNQWYDIATLDVENEVNFAEEYHTWGLEWNEQEIVFYFDGKEIRREKNEFSHSLSPIWLSLAIIKWDGPVTDKIDGTSMKVDYVRYFKRKPN</sequence>
<evidence type="ECO:0000256" key="2">
    <source>
        <dbReference type="SAM" id="MobiDB-lite"/>
    </source>
</evidence>
<evidence type="ECO:0000256" key="1">
    <source>
        <dbReference type="ARBA" id="ARBA00006865"/>
    </source>
</evidence>
<evidence type="ECO:0000313" key="6">
    <source>
        <dbReference type="Proteomes" id="UP001163726"/>
    </source>
</evidence>
<protein>
    <submittedName>
        <fullName evidence="5">Family 16 glycosylhydrolase</fullName>
    </submittedName>
</protein>
<dbReference type="PROSITE" id="PS51762">
    <property type="entry name" value="GH16_2"/>
    <property type="match status" value="1"/>
</dbReference>